<evidence type="ECO:0000313" key="3">
    <source>
        <dbReference type="Proteomes" id="UP001154312"/>
    </source>
</evidence>
<evidence type="ECO:0000259" key="1">
    <source>
        <dbReference type="Pfam" id="PF12146"/>
    </source>
</evidence>
<proteinExistence type="predicted"/>
<evidence type="ECO:0000313" key="2">
    <source>
        <dbReference type="EMBL" id="MDF9408252.1"/>
    </source>
</evidence>
<feature type="domain" description="Serine aminopeptidase S33" evidence="1">
    <location>
        <begin position="182"/>
        <end position="236"/>
    </location>
</feature>
<dbReference type="SUPFAM" id="SSF53474">
    <property type="entry name" value="alpha/beta-Hydrolases"/>
    <property type="match status" value="1"/>
</dbReference>
<dbReference type="AlphaFoldDB" id="A0A9X4H581"/>
<dbReference type="Gene3D" id="3.40.50.1820">
    <property type="entry name" value="alpha/beta hydrolase"/>
    <property type="match status" value="1"/>
</dbReference>
<organism evidence="2 3">
    <name type="scientific">Pelotomaculum isophthalicicum JI</name>
    <dbReference type="NCBI Taxonomy" id="947010"/>
    <lineage>
        <taxon>Bacteria</taxon>
        <taxon>Bacillati</taxon>
        <taxon>Bacillota</taxon>
        <taxon>Clostridia</taxon>
        <taxon>Eubacteriales</taxon>
        <taxon>Desulfotomaculaceae</taxon>
        <taxon>Pelotomaculum</taxon>
    </lineage>
</organism>
<dbReference type="PANTHER" id="PTHR12277">
    <property type="entry name" value="ALPHA/BETA HYDROLASE DOMAIN-CONTAINING PROTEIN"/>
    <property type="match status" value="1"/>
</dbReference>
<dbReference type="Pfam" id="PF12146">
    <property type="entry name" value="Hydrolase_4"/>
    <property type="match status" value="2"/>
</dbReference>
<comment type="caution">
    <text evidence="2">The sequence shown here is derived from an EMBL/GenBank/DDBJ whole genome shotgun (WGS) entry which is preliminary data.</text>
</comment>
<dbReference type="InterPro" id="IPR022742">
    <property type="entry name" value="Hydrolase_4"/>
</dbReference>
<dbReference type="Proteomes" id="UP001154312">
    <property type="component" value="Unassembled WGS sequence"/>
</dbReference>
<name>A0A9X4H581_9FIRM</name>
<accession>A0A9X4H581</accession>
<dbReference type="PANTHER" id="PTHR12277:SF81">
    <property type="entry name" value="PROTEIN ABHD13"/>
    <property type="match status" value="1"/>
</dbReference>
<dbReference type="InterPro" id="IPR029058">
    <property type="entry name" value="AB_hydrolase_fold"/>
</dbReference>
<feature type="domain" description="Serine aminopeptidase S33" evidence="1">
    <location>
        <begin position="56"/>
        <end position="162"/>
    </location>
</feature>
<sequence length="264" mass="29522">MPDYTLIDLPPILNLIFYPRKDFSPCPENAFDLNVPVDKDVFVSTRFYVGGANQPWVIYFHGNGEVVSDYDDIAPVYNQLGLNLVVADYRGYGASGGTPSFTNVCHDAKSIFTAATREISNRGFQQELWVMGRSLGSISALELANQYPDAIKGMIIESGFANVVRIMKHLDHFPKEVTLRQFDQECLDLVKNISIPVLVIHGKDDYIVPYEEALDLYENLGTTSKTLVTIPDAGHNDIMYVGLRQYFKAIQEFISNALGTHKGD</sequence>
<protein>
    <submittedName>
        <fullName evidence="2">Lysophospholipase</fullName>
    </submittedName>
</protein>
<reference evidence="2" key="1">
    <citation type="submission" date="2022-02" db="EMBL/GenBank/DDBJ databases">
        <authorList>
            <person name="Leng L."/>
        </authorList>
    </citation>
    <scope>NUCLEOTIDE SEQUENCE</scope>
    <source>
        <strain evidence="2">JI</strain>
    </source>
</reference>
<gene>
    <name evidence="2" type="ORF">L7E55_07750</name>
</gene>
<keyword evidence="3" id="KW-1185">Reference proteome</keyword>
<dbReference type="EMBL" id="JAKOAV010000012">
    <property type="protein sequence ID" value="MDF9408252.1"/>
    <property type="molecule type" value="Genomic_DNA"/>
</dbReference>
<dbReference type="RefSeq" id="WP_277443556.1">
    <property type="nucleotide sequence ID" value="NZ_JAKOAV010000012.1"/>
</dbReference>